<organism evidence="2 4">
    <name type="scientific">Haladaptatus paucihalophilus DX253</name>
    <dbReference type="NCBI Taxonomy" id="797209"/>
    <lineage>
        <taxon>Archaea</taxon>
        <taxon>Methanobacteriati</taxon>
        <taxon>Methanobacteriota</taxon>
        <taxon>Stenosarchaea group</taxon>
        <taxon>Halobacteria</taxon>
        <taxon>Halobacteriales</taxon>
        <taxon>Haladaptataceae</taxon>
        <taxon>Haladaptatus</taxon>
    </lineage>
</organism>
<feature type="transmembrane region" description="Helical" evidence="1">
    <location>
        <begin position="108"/>
        <end position="127"/>
    </location>
</feature>
<dbReference type="EMBL" id="FRAN01000006">
    <property type="protein sequence ID" value="SHL34151.1"/>
    <property type="molecule type" value="Genomic_DNA"/>
</dbReference>
<reference evidence="5" key="3">
    <citation type="submission" date="2016-11" db="EMBL/GenBank/DDBJ databases">
        <authorList>
            <person name="Varghese N."/>
            <person name="Submissions S."/>
        </authorList>
    </citation>
    <scope>NUCLEOTIDE SEQUENCE [LARGE SCALE GENOMIC DNA]</scope>
    <source>
        <strain evidence="5">DX253</strain>
    </source>
</reference>
<feature type="transmembrane region" description="Helical" evidence="1">
    <location>
        <begin position="486"/>
        <end position="508"/>
    </location>
</feature>
<reference evidence="2 4" key="1">
    <citation type="journal article" date="2014" name="ISME J.">
        <title>Trehalose/2-sulfotrehalose biosynthesis and glycine-betaine uptake are widely spread mechanisms for osmoadaptation in the Halobacteriales.</title>
        <authorList>
            <person name="Youssef N.H."/>
            <person name="Savage-Ashlock K.N."/>
            <person name="McCully A.L."/>
            <person name="Luedtke B."/>
            <person name="Shaw E.I."/>
            <person name="Hoff W.D."/>
            <person name="Elshahed M.S."/>
        </authorList>
    </citation>
    <scope>NUCLEOTIDE SEQUENCE [LARGE SCALE GENOMIC DNA]</scope>
    <source>
        <strain evidence="2 4">DX253</strain>
    </source>
</reference>
<feature type="transmembrane region" description="Helical" evidence="1">
    <location>
        <begin position="34"/>
        <end position="52"/>
    </location>
</feature>
<feature type="transmembrane region" description="Helical" evidence="1">
    <location>
        <begin position="440"/>
        <end position="466"/>
    </location>
</feature>
<keyword evidence="1" id="KW-0472">Membrane</keyword>
<keyword evidence="1" id="KW-0812">Transmembrane</keyword>
<proteinExistence type="predicted"/>
<feature type="transmembrane region" description="Helical" evidence="1">
    <location>
        <begin position="219"/>
        <end position="237"/>
    </location>
</feature>
<sequence length="515" mass="55695">MRSNQSARQDDAHQERSAVHPVVEMLKWDIRLQFRYGIIPVYVVLTSLFVLGLQFAGQDINPDIVILLIATDPAVLGFYFIAVLVLYEKTEGVLQALVVSPLDSTGYLFSKAASLSTLAVSASFAVAVSEFGLSLRIAVLLFGVLLSSLLIVFLGFVAVSRFDSINEFFLSAAVWGTILFSPILGYLGLFNTPAFYLLPVQPLLITIEAGVRSVSLWKVIYAFAYLVVGTTLTFLWARRSFDRDILRQDDPGRKLGHRSTQTTGTDRWMPMPQSPWTGLFVTDAKNWIRDPMLAFAAAGPLLLAGVIRVIAPVITTRLAGIVDLTVYYPVIAGSMAVCGPGIFGFIVGMLILEDRDTDILTSYRTSPLSLNGYLLYRGCTTFFFSFFSTLPALLVVGLVQSSAPILLGTAVLGALSGPVIGLVLGLVASNSIEGIALGKFMNIVLVGPALVIAVVSEPLQFLASILPMYWPVKVYVAGVTGQSNTFALFAIGIGVHLIALVSVAKLVVPKTIMRR</sequence>
<evidence type="ECO:0000256" key="1">
    <source>
        <dbReference type="SAM" id="Phobius"/>
    </source>
</evidence>
<name>E7QMN7_HALPU</name>
<evidence type="ECO:0000313" key="5">
    <source>
        <dbReference type="Proteomes" id="UP000184203"/>
    </source>
</evidence>
<dbReference type="Pfam" id="PF24686">
    <property type="entry name" value="FLQE3_permease"/>
    <property type="match status" value="1"/>
</dbReference>
<dbReference type="eggNOG" id="arCOG05875">
    <property type="taxonomic scope" value="Archaea"/>
</dbReference>
<feature type="transmembrane region" description="Helical" evidence="1">
    <location>
        <begin position="405"/>
        <end position="428"/>
    </location>
</feature>
<reference evidence="3" key="2">
    <citation type="submission" date="2016-11" db="EMBL/GenBank/DDBJ databases">
        <authorList>
            <person name="Jaros S."/>
            <person name="Januszkiewicz K."/>
            <person name="Wedrychowicz H."/>
        </authorList>
    </citation>
    <scope>NUCLEOTIDE SEQUENCE [LARGE SCALE GENOMIC DNA]</scope>
    <source>
        <strain evidence="3">DX253</strain>
    </source>
</reference>
<dbReference type="eggNOG" id="arCOG05876">
    <property type="taxonomic scope" value="Archaea"/>
</dbReference>
<dbReference type="Proteomes" id="UP000003751">
    <property type="component" value="Unassembled WGS sequence"/>
</dbReference>
<dbReference type="Proteomes" id="UP000184203">
    <property type="component" value="Unassembled WGS sequence"/>
</dbReference>
<evidence type="ECO:0000313" key="3">
    <source>
        <dbReference type="EMBL" id="SHL34151.1"/>
    </source>
</evidence>
<feature type="transmembrane region" description="Helical" evidence="1">
    <location>
        <begin position="293"/>
        <end position="314"/>
    </location>
</feature>
<feature type="transmembrane region" description="Helical" evidence="1">
    <location>
        <begin position="64"/>
        <end position="87"/>
    </location>
</feature>
<protein>
    <submittedName>
        <fullName evidence="3">Fluoroquinolone transport system permease protein</fullName>
    </submittedName>
    <submittedName>
        <fullName evidence="2">Putative ABC transporter</fullName>
    </submittedName>
</protein>
<dbReference type="EMBL" id="AEMG01000001">
    <property type="protein sequence ID" value="EFW94221.1"/>
    <property type="molecule type" value="Genomic_DNA"/>
</dbReference>
<feature type="transmembrane region" description="Helical" evidence="1">
    <location>
        <begin position="373"/>
        <end position="399"/>
    </location>
</feature>
<feature type="transmembrane region" description="Helical" evidence="1">
    <location>
        <begin position="133"/>
        <end position="156"/>
    </location>
</feature>
<dbReference type="STRING" id="797209.GCA_000376445_04068"/>
<dbReference type="PATRIC" id="fig|797209.4.peg.37"/>
<evidence type="ECO:0000313" key="4">
    <source>
        <dbReference type="Proteomes" id="UP000003751"/>
    </source>
</evidence>
<dbReference type="OrthoDB" id="86030at2157"/>
<feature type="transmembrane region" description="Helical" evidence="1">
    <location>
        <begin position="326"/>
        <end position="352"/>
    </location>
</feature>
<dbReference type="AlphaFoldDB" id="E7QMN7"/>
<evidence type="ECO:0000313" key="2">
    <source>
        <dbReference type="EMBL" id="EFW94221.1"/>
    </source>
</evidence>
<dbReference type="InterPro" id="IPR056926">
    <property type="entry name" value="FLQE3_permease"/>
</dbReference>
<dbReference type="RefSeq" id="WP_007975901.1">
    <property type="nucleotide sequence ID" value="NZ_AEMG01000001.1"/>
</dbReference>
<accession>E7QMN7</accession>
<keyword evidence="1" id="KW-1133">Transmembrane helix</keyword>
<feature type="transmembrane region" description="Helical" evidence="1">
    <location>
        <begin position="168"/>
        <end position="189"/>
    </location>
</feature>
<keyword evidence="5" id="KW-1185">Reference proteome</keyword>
<gene>
    <name evidence="3" type="ORF">SAMN05444342_3584</name>
    <name evidence="2" type="ORF">ZOD2009_00265</name>
</gene>